<reference evidence="3" key="1">
    <citation type="journal article" date="2018" name="Nat. Microbiol.">
        <title>Leveraging single-cell genomics to expand the fungal tree of life.</title>
        <authorList>
            <person name="Ahrendt S.R."/>
            <person name="Quandt C.A."/>
            <person name="Ciobanu D."/>
            <person name="Clum A."/>
            <person name="Salamov A."/>
            <person name="Andreopoulos B."/>
            <person name="Cheng J.F."/>
            <person name="Woyke T."/>
            <person name="Pelin A."/>
            <person name="Henrissat B."/>
            <person name="Reynolds N.K."/>
            <person name="Benny G.L."/>
            <person name="Smith M.E."/>
            <person name="James T.Y."/>
            <person name="Grigoriev I.V."/>
        </authorList>
    </citation>
    <scope>NUCLEOTIDE SEQUENCE [LARGE SCALE GENOMIC DNA]</scope>
    <source>
        <strain evidence="3">RSA 1356</strain>
    </source>
</reference>
<feature type="region of interest" description="Disordered" evidence="1">
    <location>
        <begin position="44"/>
        <end position="69"/>
    </location>
</feature>
<evidence type="ECO:0000313" key="3">
    <source>
        <dbReference type="Proteomes" id="UP000271241"/>
    </source>
</evidence>
<dbReference type="Proteomes" id="UP000271241">
    <property type="component" value="Unassembled WGS sequence"/>
</dbReference>
<proteinExistence type="predicted"/>
<dbReference type="EMBL" id="KZ992750">
    <property type="protein sequence ID" value="RKP07209.1"/>
    <property type="molecule type" value="Genomic_DNA"/>
</dbReference>
<dbReference type="AlphaFoldDB" id="A0A4V1IWD8"/>
<evidence type="ECO:0000313" key="2">
    <source>
        <dbReference type="EMBL" id="RKP07209.1"/>
    </source>
</evidence>
<keyword evidence="3" id="KW-1185">Reference proteome</keyword>
<name>A0A4V1IWD8_9FUNG</name>
<feature type="compositionally biased region" description="Pro residues" evidence="1">
    <location>
        <begin position="45"/>
        <end position="62"/>
    </location>
</feature>
<sequence length="233" mass="25374">MSSYTIMFATLRRLNTRDWTSPQSTAAAVLAGITLAGSLASALSLPPPSSPPAPAAPAPGMAPGPEFTPSTTRELATLNRATQGFFRLYPFAIVQPKGTMKMDERPIVYQKYIDLDMADTNGNVFRSVQFFRYGTTDQHLRIRLFETVQGYEDPIEVAIATFKYSPSVGSLDVTIITEEAEVKISSRPGDDADSATITTADNVMQLKLNGLPMWNSKVIDYVLGLAPPSYITL</sequence>
<organism evidence="2 3">
    <name type="scientific">Thamnocephalis sphaerospora</name>
    <dbReference type="NCBI Taxonomy" id="78915"/>
    <lineage>
        <taxon>Eukaryota</taxon>
        <taxon>Fungi</taxon>
        <taxon>Fungi incertae sedis</taxon>
        <taxon>Zoopagomycota</taxon>
        <taxon>Zoopagomycotina</taxon>
        <taxon>Zoopagomycetes</taxon>
        <taxon>Zoopagales</taxon>
        <taxon>Sigmoideomycetaceae</taxon>
        <taxon>Thamnocephalis</taxon>
    </lineage>
</organism>
<gene>
    <name evidence="2" type="ORF">THASP1DRAFT_30974</name>
</gene>
<accession>A0A4V1IWD8</accession>
<protein>
    <submittedName>
        <fullName evidence="2">Uncharacterized protein</fullName>
    </submittedName>
</protein>
<evidence type="ECO:0000256" key="1">
    <source>
        <dbReference type="SAM" id="MobiDB-lite"/>
    </source>
</evidence>